<dbReference type="Pfam" id="PF09489">
    <property type="entry name" value="CbtB"/>
    <property type="match status" value="1"/>
</dbReference>
<name>A0A4P7UC79_9ACTN</name>
<organism evidence="2 3">
    <name type="scientific">Nocardioides daphniae</name>
    <dbReference type="NCBI Taxonomy" id="402297"/>
    <lineage>
        <taxon>Bacteria</taxon>
        <taxon>Bacillati</taxon>
        <taxon>Actinomycetota</taxon>
        <taxon>Actinomycetes</taxon>
        <taxon>Propionibacteriales</taxon>
        <taxon>Nocardioidaceae</taxon>
        <taxon>Nocardioides</taxon>
    </lineage>
</organism>
<proteinExistence type="predicted"/>
<dbReference type="Proteomes" id="UP000297025">
    <property type="component" value="Chromosome"/>
</dbReference>
<evidence type="ECO:0000256" key="1">
    <source>
        <dbReference type="SAM" id="Phobius"/>
    </source>
</evidence>
<evidence type="ECO:0000313" key="3">
    <source>
        <dbReference type="Proteomes" id="UP000297025"/>
    </source>
</evidence>
<evidence type="ECO:0008006" key="4">
    <source>
        <dbReference type="Google" id="ProtNLM"/>
    </source>
</evidence>
<gene>
    <name evidence="2" type="ORF">E2C04_09570</name>
</gene>
<dbReference type="AlphaFoldDB" id="A0A4P7UC79"/>
<feature type="transmembrane region" description="Helical" evidence="1">
    <location>
        <begin position="28"/>
        <end position="46"/>
    </location>
</feature>
<keyword evidence="1" id="KW-0472">Membrane</keyword>
<dbReference type="EMBL" id="CP038462">
    <property type="protein sequence ID" value="QCC77364.1"/>
    <property type="molecule type" value="Genomic_DNA"/>
</dbReference>
<dbReference type="RefSeq" id="WP_135832409.1">
    <property type="nucleotide sequence ID" value="NZ_CP038462.1"/>
</dbReference>
<keyword evidence="1" id="KW-1133">Transmembrane helix</keyword>
<dbReference type="KEGG" id="ndp:E2C04_09570"/>
<protein>
    <recommendedName>
        <fullName evidence="4">CbtB-domain containing protein</fullName>
    </recommendedName>
</protein>
<reference evidence="2 3" key="1">
    <citation type="journal article" date="2008" name="Int. J. Syst. Evol. Microbiol.">
        <title>Nocardioides daphniae sp. nov., isolated from Daphnia cucullata (Crustacea: Cladocera).</title>
        <authorList>
            <person name="Toth E.M."/>
            <person name="Keki Z."/>
            <person name="Homonnay Z.G."/>
            <person name="Borsodi A.K."/>
            <person name="Marialigeti K."/>
            <person name="Schumann P."/>
        </authorList>
    </citation>
    <scope>NUCLEOTIDE SEQUENCE [LARGE SCALE GENOMIC DNA]</scope>
    <source>
        <strain evidence="2 3">JCM 16608</strain>
    </source>
</reference>
<accession>A0A4P7UC79</accession>
<dbReference type="InterPro" id="IPR012667">
    <property type="entry name" value="CbtB_put"/>
</dbReference>
<dbReference type="OrthoDB" id="122519at2"/>
<keyword evidence="1" id="KW-0812">Transmembrane</keyword>
<sequence length="122" mass="13088">MSHTHAAPFPGAPAIPTVEIPTVDLRELAPWAFFVGLLGLLVIFFVSADQGAVSIPAGTVIHEWVHDGRHLLGYPATEPAGSAAHLSSAALGRPFHRSLDGCSVTPRCLRGDLDDHRNWIHK</sequence>
<evidence type="ECO:0000313" key="2">
    <source>
        <dbReference type="EMBL" id="QCC77364.1"/>
    </source>
</evidence>